<comment type="caution">
    <text evidence="10">The sequence shown here is derived from an EMBL/GenBank/DDBJ whole genome shotgun (WGS) entry which is preliminary data.</text>
</comment>
<feature type="disulfide bond" evidence="8">
    <location>
        <begin position="524"/>
        <end position="536"/>
    </location>
</feature>
<feature type="binding site" evidence="7">
    <location>
        <position position="370"/>
    </location>
    <ligand>
        <name>Zn(2+)</name>
        <dbReference type="ChEBI" id="CHEBI:29105"/>
        <label>1</label>
        <note>catalytic</note>
    </ligand>
</feature>
<keyword evidence="7" id="KW-0862">Zinc</keyword>
<evidence type="ECO:0000313" key="11">
    <source>
        <dbReference type="Proteomes" id="UP000192342"/>
    </source>
</evidence>
<evidence type="ECO:0000256" key="6">
    <source>
        <dbReference type="PIRSR" id="PIRSR601548-2"/>
    </source>
</evidence>
<feature type="binding site" evidence="7">
    <location>
        <position position="374"/>
    </location>
    <ligand>
        <name>Zn(2+)</name>
        <dbReference type="ChEBI" id="CHEBI:29105"/>
        <label>1</label>
        <note>catalytic</note>
    </ligand>
</feature>
<dbReference type="GO" id="GO:0016020">
    <property type="term" value="C:membrane"/>
    <property type="evidence" value="ECO:0007669"/>
    <property type="project" value="InterPro"/>
</dbReference>
<dbReference type="PROSITE" id="PS52011">
    <property type="entry name" value="PEPTIDASE_M2"/>
    <property type="match status" value="1"/>
</dbReference>
<dbReference type="EMBL" id="AQQV01000002">
    <property type="protein sequence ID" value="ORE87345.1"/>
    <property type="molecule type" value="Genomic_DNA"/>
</dbReference>
<dbReference type="Gene3D" id="1.10.1370.30">
    <property type="match status" value="1"/>
</dbReference>
<keyword evidence="2 8" id="KW-1015">Disulfide bond</keyword>
<evidence type="ECO:0000256" key="2">
    <source>
        <dbReference type="ARBA" id="ARBA00023157"/>
    </source>
</evidence>
<evidence type="ECO:0000256" key="8">
    <source>
        <dbReference type="PIRSR" id="PIRSR601548-4"/>
    </source>
</evidence>
<feature type="disulfide bond" evidence="8">
    <location>
        <begin position="339"/>
        <end position="357"/>
    </location>
</feature>
<evidence type="ECO:0000256" key="9">
    <source>
        <dbReference type="PIRSR" id="PIRSR601548-8"/>
    </source>
</evidence>
<name>A0A1Y1SEC1_9GAMM</name>
<dbReference type="Proteomes" id="UP000192342">
    <property type="component" value="Unassembled WGS sequence"/>
</dbReference>
<evidence type="ECO:0000256" key="7">
    <source>
        <dbReference type="PIRSR" id="PIRSR601548-3"/>
    </source>
</evidence>
<dbReference type="SUPFAM" id="SSF55486">
    <property type="entry name" value="Metalloproteases ('zincins'), catalytic domain"/>
    <property type="match status" value="1"/>
</dbReference>
<keyword evidence="7" id="KW-0479">Metal-binding</keyword>
<feature type="active site" description="Proton acceptor 1" evidence="4">
    <location>
        <position position="371"/>
    </location>
</feature>
<reference evidence="10 11" key="1">
    <citation type="submission" date="2013-04" db="EMBL/GenBank/DDBJ databases">
        <title>Oceanococcus atlanticus 22II-S10r2 Genome Sequencing.</title>
        <authorList>
            <person name="Lai Q."/>
            <person name="Li G."/>
            <person name="Shao Z."/>
        </authorList>
    </citation>
    <scope>NUCLEOTIDE SEQUENCE [LARGE SCALE GENOMIC DNA]</scope>
    <source>
        <strain evidence="10 11">22II-S10r2</strain>
    </source>
</reference>
<feature type="active site" description="Proton acceptor 2" evidence="5">
    <location>
        <position position="371"/>
    </location>
</feature>
<feature type="binding site" evidence="9">
    <location>
        <position position="374"/>
    </location>
    <ligand>
        <name>Zn(2+)</name>
        <dbReference type="ChEBI" id="CHEBI:29105"/>
        <label>2</label>
        <note>catalytic</note>
    </ligand>
</feature>
<dbReference type="InterPro" id="IPR001548">
    <property type="entry name" value="Peptidase_M2"/>
</dbReference>
<dbReference type="OrthoDB" id="5241329at2"/>
<dbReference type="GO" id="GO:0008237">
    <property type="term" value="F:metallopeptidase activity"/>
    <property type="evidence" value="ECO:0007669"/>
    <property type="project" value="InterPro"/>
</dbReference>
<dbReference type="PRINTS" id="PR00791">
    <property type="entry name" value="PEPDIPTASEA"/>
</dbReference>
<organism evidence="10 11">
    <name type="scientific">Oceanococcus atlanticus</name>
    <dbReference type="NCBI Taxonomy" id="1317117"/>
    <lineage>
        <taxon>Bacteria</taxon>
        <taxon>Pseudomonadati</taxon>
        <taxon>Pseudomonadota</taxon>
        <taxon>Gammaproteobacteria</taxon>
        <taxon>Chromatiales</taxon>
        <taxon>Oceanococcaceae</taxon>
        <taxon>Oceanococcus</taxon>
    </lineage>
</organism>
<dbReference type="GO" id="GO:0008241">
    <property type="term" value="F:peptidyl-dipeptidase activity"/>
    <property type="evidence" value="ECO:0007669"/>
    <property type="project" value="InterPro"/>
</dbReference>
<feature type="disulfide bond" evidence="8">
    <location>
        <begin position="137"/>
        <end position="146"/>
    </location>
</feature>
<feature type="binding site" evidence="7">
    <location>
        <position position="398"/>
    </location>
    <ligand>
        <name>Zn(2+)</name>
        <dbReference type="ChEBI" id="CHEBI:29105"/>
        <label>1</label>
        <note>catalytic</note>
    </ligand>
</feature>
<feature type="active site" description="Proton donor 2" evidence="5">
    <location>
        <position position="499"/>
    </location>
</feature>
<keyword evidence="3" id="KW-0325">Glycoprotein</keyword>
<keyword evidence="1" id="KW-0732">Signal</keyword>
<keyword evidence="11" id="KW-1185">Reference proteome</keyword>
<feature type="binding site" evidence="6">
    <location>
        <position position="210"/>
    </location>
    <ligand>
        <name>chloride</name>
        <dbReference type="ChEBI" id="CHEBI:17996"/>
        <label>1</label>
    </ligand>
</feature>
<feature type="binding site" evidence="9">
    <location>
        <position position="398"/>
    </location>
    <ligand>
        <name>Zn(2+)</name>
        <dbReference type="ChEBI" id="CHEBI:29105"/>
        <label>2</label>
        <note>catalytic</note>
    </ligand>
</feature>
<feature type="binding site" evidence="6">
    <location>
        <position position="508"/>
    </location>
    <ligand>
        <name>chloride</name>
        <dbReference type="ChEBI" id="CHEBI:17996"/>
        <label>1</label>
    </ligand>
</feature>
<dbReference type="PROSITE" id="PS51257">
    <property type="entry name" value="PROKAR_LIPOPROTEIN"/>
    <property type="match status" value="1"/>
</dbReference>
<feature type="active site" description="Proton donor 1" evidence="4">
    <location>
        <position position="499"/>
    </location>
</feature>
<dbReference type="PANTHER" id="PTHR10514:SF27">
    <property type="entry name" value="ANGIOTENSIN-CONVERTING ENZYME"/>
    <property type="match status" value="1"/>
</dbReference>
<dbReference type="GO" id="GO:0006508">
    <property type="term" value="P:proteolysis"/>
    <property type="evidence" value="ECO:0007669"/>
    <property type="project" value="InterPro"/>
</dbReference>
<proteinExistence type="predicted"/>
<protein>
    <submittedName>
        <fullName evidence="10">Peptidyl-dipeptidase A</fullName>
    </submittedName>
</protein>
<gene>
    <name evidence="10" type="ORF">ATO7_09897</name>
</gene>
<dbReference type="AlphaFoldDB" id="A0A1Y1SEC1"/>
<dbReference type="RefSeq" id="WP_083561588.1">
    <property type="nucleotide sequence ID" value="NZ_AQQV01000002.1"/>
</dbReference>
<accession>A0A1Y1SEC1</accession>
<evidence type="ECO:0000256" key="3">
    <source>
        <dbReference type="ARBA" id="ARBA00023180"/>
    </source>
</evidence>
<dbReference type="STRING" id="1317117.ATO7_09897"/>
<evidence type="ECO:0000256" key="5">
    <source>
        <dbReference type="PIRSR" id="PIRSR601548-11"/>
    </source>
</evidence>
<sequence length="600" mass="67328">MNIRHVGVVSLLALSGCASWMELGGGRESASAFLERFDVEARDVSIEAARAAWVQSTFITEDTQILAAKAMERALAYLSEQARLARAYDPQSEDARTARLLKLLQLSSGVPSDPAQLAELTQLGARLEAAYGAGRYCPPGEDEAACLDLEALEDIIRSSREPDQLLMAWEGWRSVAPAMQQDYVRFAELQNIGARDLGYADAGALWRAGYDMPADQFSAEVERLWAQVQPLYEALHCHVRAELGEQYGQTSVPQQQPIPAHLLGNMWAQQWGELYPRMEPYPGVSDLDVTAALKAQNYDAKRMVKQAEAFYTSIGFPALPQSFYEKSMLTKPRDRDVVCHASAWDIDYQGDVRIKMCIVPDEEQLMTIYHELGHIYYDLAYNPQPVLFQSGAHDGFHEAVGDTMMLAMTPRYLSSVGLAPEPSQSHEAVINQQFKMALDKVAFLPFGLLVDKWRWQVFSGEVGPQDYNRAWWDLKYKYQGVVPPKPRPEDAFDPGAKYHIPGNTPYMRYFLAHILQFQFYQAMCDAAGHQGALHECSFAGSEEAGARLWAMLQSGQSQPWQEALFELTGTRSMDASALLEYFQPLTAWLAEQNQNRSCGW</sequence>
<evidence type="ECO:0000313" key="10">
    <source>
        <dbReference type="EMBL" id="ORE87345.1"/>
    </source>
</evidence>
<dbReference type="CDD" id="cd06461">
    <property type="entry name" value="M2_ACE"/>
    <property type="match status" value="1"/>
</dbReference>
<feature type="binding site" evidence="9">
    <location>
        <position position="370"/>
    </location>
    <ligand>
        <name>Zn(2+)</name>
        <dbReference type="ChEBI" id="CHEBI:29105"/>
        <label>2</label>
        <note>catalytic</note>
    </ligand>
</feature>
<dbReference type="PANTHER" id="PTHR10514">
    <property type="entry name" value="ANGIOTENSIN-CONVERTING ENZYME"/>
    <property type="match status" value="1"/>
</dbReference>
<evidence type="ECO:0000256" key="1">
    <source>
        <dbReference type="ARBA" id="ARBA00022729"/>
    </source>
</evidence>
<dbReference type="Pfam" id="PF01401">
    <property type="entry name" value="Peptidase_M2"/>
    <property type="match status" value="1"/>
</dbReference>
<dbReference type="FunFam" id="1.10.1370.30:FF:000005">
    <property type="entry name" value="Angiotensin-converting enzyme"/>
    <property type="match status" value="1"/>
</dbReference>
<evidence type="ECO:0000256" key="4">
    <source>
        <dbReference type="PIRSR" id="PIRSR601548-1"/>
    </source>
</evidence>